<feature type="domain" description="Gfd2/YDR514C-like C-terminal" evidence="1">
    <location>
        <begin position="34"/>
        <end position="203"/>
    </location>
</feature>
<dbReference type="PANTHER" id="PTHR28083">
    <property type="entry name" value="GOOD FOR FULL DBP5 ACTIVITY PROTEIN 2"/>
    <property type="match status" value="1"/>
</dbReference>
<dbReference type="OrthoDB" id="5953249at2759"/>
<dbReference type="SUPFAM" id="SSF53098">
    <property type="entry name" value="Ribonuclease H-like"/>
    <property type="match status" value="1"/>
</dbReference>
<dbReference type="InterPro" id="IPR012337">
    <property type="entry name" value="RNaseH-like_sf"/>
</dbReference>
<dbReference type="InterPro" id="IPR036397">
    <property type="entry name" value="RNaseH_sf"/>
</dbReference>
<protein>
    <recommendedName>
        <fullName evidence="1">Gfd2/YDR514C-like C-terminal domain-containing protein</fullName>
    </recommendedName>
</protein>
<comment type="caution">
    <text evidence="2">The sequence shown here is derived from an EMBL/GenBank/DDBJ whole genome shotgun (WGS) entry which is preliminary data.</text>
</comment>
<dbReference type="AlphaFoldDB" id="A0A8T9C9X6"/>
<dbReference type="InterPro" id="IPR040151">
    <property type="entry name" value="Gfd2/YDR514C-like"/>
</dbReference>
<reference evidence="2 3" key="1">
    <citation type="submission" date="2018-05" db="EMBL/GenBank/DDBJ databases">
        <title>Genome sequencing and assembly of the regulated plant pathogen Lachnellula willkommii and related sister species for the development of diagnostic species identification markers.</title>
        <authorList>
            <person name="Giroux E."/>
            <person name="Bilodeau G."/>
        </authorList>
    </citation>
    <scope>NUCLEOTIDE SEQUENCE [LARGE SCALE GENOMIC DNA]</scope>
    <source>
        <strain evidence="2 3">CBS 268.59</strain>
    </source>
</reference>
<proteinExistence type="predicted"/>
<dbReference type="Gene3D" id="3.30.420.10">
    <property type="entry name" value="Ribonuclease H-like superfamily/Ribonuclease H"/>
    <property type="match status" value="1"/>
</dbReference>
<keyword evidence="3" id="KW-1185">Reference proteome</keyword>
<dbReference type="Pfam" id="PF21762">
    <property type="entry name" value="DEDDh_C"/>
    <property type="match status" value="1"/>
</dbReference>
<sequence>MAQAEVSSEIDVLQSCLGLHSHCSWPYDYYKDVVFVSIDFENVRSVIHSFASQYMQCQLGVSIFDTRDYLAKPVKDALVTYNFSTGDNKKYHEQARSRFLFGVSKTITQQELASELEALIWRDRKIAIVGHGMACDFEILEFLGVDLEESVVAIFDTGDLVPLVLGCEGRSLGDLLEELGCPFDELHTAGNDANFTLRALIMMGIASHKDRYHYLDDDDRASVWKLWDIAHLPMERSSGTVEASEEECIRRVQLIDEYMLDVELSKQDYLAELAVERTIIDQRRQKCLARRKKWRDAKVRKGEKRGVRRNRTLEDQERLRTQRRMQRDNEKREMKAAGLWGLFDEEAALRQMRQDREDPFSGMWEGEFTFTTGFGEEMVKEESTQDDLFRGSSEKEVADLFPPLHRYLLPFPGFQSFLGQQCPRIKCMFDGGSARAAGTTVYVISQIIVLHRKIDYLA</sequence>
<dbReference type="GO" id="GO:0005634">
    <property type="term" value="C:nucleus"/>
    <property type="evidence" value="ECO:0007669"/>
    <property type="project" value="TreeGrafter"/>
</dbReference>
<dbReference type="PANTHER" id="PTHR28083:SF1">
    <property type="entry name" value="GOOD FOR FULL DBP5 ACTIVITY PROTEIN 2"/>
    <property type="match status" value="1"/>
</dbReference>
<organism evidence="2 3">
    <name type="scientific">Lachnellula suecica</name>
    <dbReference type="NCBI Taxonomy" id="602035"/>
    <lineage>
        <taxon>Eukaryota</taxon>
        <taxon>Fungi</taxon>
        <taxon>Dikarya</taxon>
        <taxon>Ascomycota</taxon>
        <taxon>Pezizomycotina</taxon>
        <taxon>Leotiomycetes</taxon>
        <taxon>Helotiales</taxon>
        <taxon>Lachnaceae</taxon>
        <taxon>Lachnellula</taxon>
    </lineage>
</organism>
<evidence type="ECO:0000259" key="1">
    <source>
        <dbReference type="Pfam" id="PF21762"/>
    </source>
</evidence>
<dbReference type="Proteomes" id="UP000469558">
    <property type="component" value="Unassembled WGS sequence"/>
</dbReference>
<evidence type="ECO:0000313" key="2">
    <source>
        <dbReference type="EMBL" id="TVY81267.1"/>
    </source>
</evidence>
<accession>A0A8T9C9X6</accession>
<dbReference type="EMBL" id="QGMK01000510">
    <property type="protein sequence ID" value="TVY81267.1"/>
    <property type="molecule type" value="Genomic_DNA"/>
</dbReference>
<dbReference type="InterPro" id="IPR048519">
    <property type="entry name" value="Gfd2/YDR514C-like_C"/>
</dbReference>
<gene>
    <name evidence="2" type="primary">YDR514C_0</name>
    <name evidence="2" type="ORF">LSUE1_G002521</name>
</gene>
<dbReference type="GO" id="GO:0003676">
    <property type="term" value="F:nucleic acid binding"/>
    <property type="evidence" value="ECO:0007669"/>
    <property type="project" value="InterPro"/>
</dbReference>
<evidence type="ECO:0000313" key="3">
    <source>
        <dbReference type="Proteomes" id="UP000469558"/>
    </source>
</evidence>
<name>A0A8T9C9X6_9HELO</name>